<keyword evidence="1" id="KW-0472">Membrane</keyword>
<dbReference type="InterPro" id="IPR038811">
    <property type="entry name" value="CDCP1"/>
</dbReference>
<accession>A0AA88SQ86</accession>
<reference evidence="6" key="1">
    <citation type="submission" date="2023-07" db="EMBL/GenBank/DDBJ databases">
        <title>Chromosome-level Genome Assembly of Striped Snakehead (Channa striata).</title>
        <authorList>
            <person name="Liu H."/>
        </authorList>
    </citation>
    <scope>NUCLEOTIDE SEQUENCE</scope>
    <source>
        <strain evidence="6">Gz</strain>
        <tissue evidence="6">Muscle</tissue>
    </source>
</reference>
<dbReference type="PANTHER" id="PTHR14477:SF1">
    <property type="entry name" value="CUB DOMAIN-CONTAINING PROTEIN 1"/>
    <property type="match status" value="1"/>
</dbReference>
<feature type="domain" description="CDCP1 first CUB" evidence="4">
    <location>
        <begin position="28"/>
        <end position="92"/>
    </location>
</feature>
<dbReference type="SUPFAM" id="SSF49854">
    <property type="entry name" value="Spermadhesin, CUB domain"/>
    <property type="match status" value="1"/>
</dbReference>
<dbReference type="AlphaFoldDB" id="A0AA88SQ86"/>
<feature type="domain" description="CDCP1 third and sixth CUB" evidence="3">
    <location>
        <begin position="519"/>
        <end position="633"/>
    </location>
</feature>
<dbReference type="EMBL" id="JAUPFM010000008">
    <property type="protein sequence ID" value="KAK2844347.1"/>
    <property type="molecule type" value="Genomic_DNA"/>
</dbReference>
<feature type="domain" description="CDCP1 second and fifth CUB" evidence="5">
    <location>
        <begin position="417"/>
        <end position="503"/>
    </location>
</feature>
<dbReference type="Pfam" id="PF23665">
    <property type="entry name" value="CDCP1_CUB_6"/>
    <property type="match status" value="2"/>
</dbReference>
<name>A0AA88SQ86_CHASR</name>
<dbReference type="InterPro" id="IPR035914">
    <property type="entry name" value="Sperma_CUB_dom_sf"/>
</dbReference>
<evidence type="ECO:0008006" key="8">
    <source>
        <dbReference type="Google" id="ProtNLM"/>
    </source>
</evidence>
<feature type="chain" id="PRO_5041682833" description="CUB domain-containing protein 1" evidence="2">
    <location>
        <begin position="26"/>
        <end position="672"/>
    </location>
</feature>
<proteinExistence type="predicted"/>
<evidence type="ECO:0000256" key="2">
    <source>
        <dbReference type="SAM" id="SignalP"/>
    </source>
</evidence>
<dbReference type="Pfam" id="PF23667">
    <property type="entry name" value="CUB_CDCP1_1"/>
    <property type="match status" value="1"/>
</dbReference>
<evidence type="ECO:0000259" key="3">
    <source>
        <dbReference type="Pfam" id="PF23665"/>
    </source>
</evidence>
<keyword evidence="7" id="KW-1185">Reference proteome</keyword>
<feature type="transmembrane region" description="Helical" evidence="1">
    <location>
        <begin position="640"/>
        <end position="665"/>
    </location>
</feature>
<dbReference type="InterPro" id="IPR056268">
    <property type="entry name" value="CUB_CDCP1_1st"/>
</dbReference>
<evidence type="ECO:0000259" key="5">
    <source>
        <dbReference type="Pfam" id="PF23668"/>
    </source>
</evidence>
<sequence length="672" mass="74049">MSPSTFGVCLHIFLLTSIVFTVSDGQKRTITADTSTTINISSTQTKGCKVCKVRLPGRCSTSLLLKETTTVEFDCPRPQDVFRVEIVRNIDCNIKSCSGHIIQTDSGSQSLLDFNRKFIWNLKASAPEVFKIDFTKTGLRQINPSEICPDRHTYTLQATGNVAVGKYCRSGIITSAQILNSGSFSLDIPAGHKLQNGQFDVSVGEEIKSLAKITLTFPDGSSSTELLSPNYPNSFPDDDVMEWYFLVPDKHKTFVQFLNLTQPHCLKKETAVEYRSKGRAVSVFSLMDPQPDQNWGNFSLTLRNCAMDKRRSGSPGLSVNLRVTASSTSLPVSCKVDMRESEGLTLHIEKLRPGSECKMKINSVTKENITVSSDSDLSFQDCSPEDVKVTAQRVIACSQLKDCPKTSVPLLLPVLPSCLPSPLSVATWTLRPPQHGTVELASPTGPLKQSLPGQLCNDSINIKLVEGNGSTIGDFCSQGSIEKVQIHTNMSVTVSSTEGKAVRTCYKHVLNATFKEEISETYIFTVSLKKDIPVLLATPGWPTGMKGYSTVSWLVFVPPNMEAHLMFANLSQPKCSNHHTDISVQRVGRSTLDYSRREDEQANSELTIFDSFYLNMSNCKIERGHFSVISKITLQLPKTLLPIILSVAAALLVIFVIVVVVVCVVKKRRRKS</sequence>
<organism evidence="6 7">
    <name type="scientific">Channa striata</name>
    <name type="common">Snakehead murrel</name>
    <name type="synonym">Ophicephalus striatus</name>
    <dbReference type="NCBI Taxonomy" id="64152"/>
    <lineage>
        <taxon>Eukaryota</taxon>
        <taxon>Metazoa</taxon>
        <taxon>Chordata</taxon>
        <taxon>Craniata</taxon>
        <taxon>Vertebrata</taxon>
        <taxon>Euteleostomi</taxon>
        <taxon>Actinopterygii</taxon>
        <taxon>Neopterygii</taxon>
        <taxon>Teleostei</taxon>
        <taxon>Neoteleostei</taxon>
        <taxon>Acanthomorphata</taxon>
        <taxon>Anabantaria</taxon>
        <taxon>Anabantiformes</taxon>
        <taxon>Channoidei</taxon>
        <taxon>Channidae</taxon>
        <taxon>Channa</taxon>
    </lineage>
</organism>
<keyword evidence="1" id="KW-0812">Transmembrane</keyword>
<evidence type="ECO:0000313" key="6">
    <source>
        <dbReference type="EMBL" id="KAK2844347.1"/>
    </source>
</evidence>
<keyword evidence="1" id="KW-1133">Transmembrane helix</keyword>
<keyword evidence="2" id="KW-0732">Signal</keyword>
<feature type="domain" description="CDCP1 second and fifth CUB" evidence="5">
    <location>
        <begin position="103"/>
        <end position="204"/>
    </location>
</feature>
<evidence type="ECO:0000259" key="4">
    <source>
        <dbReference type="Pfam" id="PF23667"/>
    </source>
</evidence>
<evidence type="ECO:0000313" key="7">
    <source>
        <dbReference type="Proteomes" id="UP001187415"/>
    </source>
</evidence>
<dbReference type="InterPro" id="IPR056269">
    <property type="entry name" value="CUB_CDCP1_2nd_5th"/>
</dbReference>
<protein>
    <recommendedName>
        <fullName evidence="8">CUB domain-containing protein 1</fullName>
    </recommendedName>
</protein>
<dbReference type="Proteomes" id="UP001187415">
    <property type="component" value="Unassembled WGS sequence"/>
</dbReference>
<evidence type="ECO:0000256" key="1">
    <source>
        <dbReference type="SAM" id="Phobius"/>
    </source>
</evidence>
<comment type="caution">
    <text evidence="6">The sequence shown here is derived from an EMBL/GenBank/DDBJ whole genome shotgun (WGS) entry which is preliminary data.</text>
</comment>
<gene>
    <name evidence="6" type="ORF">Q5P01_011006</name>
</gene>
<dbReference type="Pfam" id="PF23668">
    <property type="entry name" value="CUB_CDCP1_2"/>
    <property type="match status" value="2"/>
</dbReference>
<feature type="signal peptide" evidence="2">
    <location>
        <begin position="1"/>
        <end position="25"/>
    </location>
</feature>
<dbReference type="InterPro" id="IPR056266">
    <property type="entry name" value="CDCP1_CUB_3rd_6th"/>
</dbReference>
<dbReference type="PANTHER" id="PTHR14477">
    <property type="entry name" value="CUB DOMAIN-CONTAINING PROTEIN 1"/>
    <property type="match status" value="1"/>
</dbReference>
<feature type="domain" description="CDCP1 third and sixth CUB" evidence="3">
    <location>
        <begin position="213"/>
        <end position="312"/>
    </location>
</feature>